<organism evidence="1 2">
    <name type="scientific">Dreissena polymorpha</name>
    <name type="common">Zebra mussel</name>
    <name type="synonym">Mytilus polymorpha</name>
    <dbReference type="NCBI Taxonomy" id="45954"/>
    <lineage>
        <taxon>Eukaryota</taxon>
        <taxon>Metazoa</taxon>
        <taxon>Spiralia</taxon>
        <taxon>Lophotrochozoa</taxon>
        <taxon>Mollusca</taxon>
        <taxon>Bivalvia</taxon>
        <taxon>Autobranchia</taxon>
        <taxon>Heteroconchia</taxon>
        <taxon>Euheterodonta</taxon>
        <taxon>Imparidentia</taxon>
        <taxon>Neoheterodontei</taxon>
        <taxon>Myida</taxon>
        <taxon>Dreissenoidea</taxon>
        <taxon>Dreissenidae</taxon>
        <taxon>Dreissena</taxon>
    </lineage>
</organism>
<proteinExistence type="predicted"/>
<keyword evidence="2" id="KW-1185">Reference proteome</keyword>
<comment type="caution">
    <text evidence="1">The sequence shown here is derived from an EMBL/GenBank/DDBJ whole genome shotgun (WGS) entry which is preliminary data.</text>
</comment>
<accession>A0A9D4KJR3</accession>
<name>A0A9D4KJR3_DREPO</name>
<dbReference type="Proteomes" id="UP000828390">
    <property type="component" value="Unassembled WGS sequence"/>
</dbReference>
<dbReference type="AlphaFoldDB" id="A0A9D4KJR3"/>
<gene>
    <name evidence="1" type="ORF">DPMN_114245</name>
</gene>
<reference evidence="1" key="2">
    <citation type="submission" date="2020-11" db="EMBL/GenBank/DDBJ databases">
        <authorList>
            <person name="McCartney M.A."/>
            <person name="Auch B."/>
            <person name="Kono T."/>
            <person name="Mallez S."/>
            <person name="Becker A."/>
            <person name="Gohl D.M."/>
            <person name="Silverstein K.A.T."/>
            <person name="Koren S."/>
            <person name="Bechman K.B."/>
            <person name="Herman A."/>
            <person name="Abrahante J.E."/>
            <person name="Garbe J."/>
        </authorList>
    </citation>
    <scope>NUCLEOTIDE SEQUENCE</scope>
    <source>
        <strain evidence="1">Duluth1</strain>
        <tissue evidence="1">Whole animal</tissue>
    </source>
</reference>
<dbReference type="EMBL" id="JAIWYP010000004">
    <property type="protein sequence ID" value="KAH3840789.1"/>
    <property type="molecule type" value="Genomic_DNA"/>
</dbReference>
<reference evidence="1" key="1">
    <citation type="journal article" date="2019" name="bioRxiv">
        <title>The Genome of the Zebra Mussel, Dreissena polymorpha: A Resource for Invasive Species Research.</title>
        <authorList>
            <person name="McCartney M.A."/>
            <person name="Auch B."/>
            <person name="Kono T."/>
            <person name="Mallez S."/>
            <person name="Zhang Y."/>
            <person name="Obille A."/>
            <person name="Becker A."/>
            <person name="Abrahante J.E."/>
            <person name="Garbe J."/>
            <person name="Badalamenti J.P."/>
            <person name="Herman A."/>
            <person name="Mangelson H."/>
            <person name="Liachko I."/>
            <person name="Sullivan S."/>
            <person name="Sone E.D."/>
            <person name="Koren S."/>
            <person name="Silverstein K.A.T."/>
            <person name="Beckman K.B."/>
            <person name="Gohl D.M."/>
        </authorList>
    </citation>
    <scope>NUCLEOTIDE SEQUENCE</scope>
    <source>
        <strain evidence="1">Duluth1</strain>
        <tissue evidence="1">Whole animal</tissue>
    </source>
</reference>
<sequence>MALGYMATIRVGSPTAKFYDDLSVVEAQAIPVDNFLPGKADVERLEYHVRVIVCRIVTHHLQWFEDNFEATPYIVHDHTLQSMRKSLIINLGVFNEDPSSTQSAIGIYEKLQKL</sequence>
<protein>
    <submittedName>
        <fullName evidence="1">Uncharacterized protein</fullName>
    </submittedName>
</protein>
<evidence type="ECO:0000313" key="2">
    <source>
        <dbReference type="Proteomes" id="UP000828390"/>
    </source>
</evidence>
<evidence type="ECO:0000313" key="1">
    <source>
        <dbReference type="EMBL" id="KAH3840789.1"/>
    </source>
</evidence>